<protein>
    <recommendedName>
        <fullName evidence="12">Ionotropic receptor</fullName>
    </recommendedName>
</protein>
<reference evidence="10" key="1">
    <citation type="submission" date="2021-03" db="EMBL/GenBank/DDBJ databases">
        <title>Chromosome level genome of the anhydrobiotic midge Polypedilum vanderplanki.</title>
        <authorList>
            <person name="Yoshida Y."/>
            <person name="Kikawada T."/>
            <person name="Gusev O."/>
        </authorList>
    </citation>
    <scope>NUCLEOTIDE SEQUENCE</scope>
    <source>
        <strain evidence="10">NIAS01</strain>
        <tissue evidence="10">Whole body or cell culture</tissue>
    </source>
</reference>
<dbReference type="Gene3D" id="1.10.287.70">
    <property type="match status" value="1"/>
</dbReference>
<dbReference type="PANTHER" id="PTHR42643">
    <property type="entry name" value="IONOTROPIC RECEPTOR 20A-RELATED"/>
    <property type="match status" value="1"/>
</dbReference>
<keyword evidence="2" id="KW-1003">Cell membrane</keyword>
<comment type="subcellular location">
    <subcellularLocation>
        <location evidence="1">Cell membrane</location>
        <topology evidence="1">Multi-pass membrane protein</topology>
    </subcellularLocation>
</comment>
<sequence length="637" mass="74610">MKIFVKLKILILIIILFIFLTPQSCSFQNLENSIQQENKNIKSISSALLQVIDKIFIQGNRQFKVRIYGKISSHLSNVIGYLGKKINENFVMKVEHFDDVNNESCKFDSSTLILTSEIALMNRINKCGKLNNFAQISLRFIVYCENWTEYATVLPFMDRKSLYVGNLANHEYIIKVAKNSIDLMTFKYFSEVACYKVQVVKLDTFNITTQKWNQNLTKSDNGKNFHGCLISTLTNITQVLGHSSIGFGTINQHGKMKIYGMFYEINEIYSVRANFTPFYQLCNYSKALPTHNKVVKHTLSYWWGSQTSFDAIFSPPFVNHDTFWAITPTPFYNNYEKIFFPFDELSWILFALFFIIMFIAIALIKKSSIKIQTMIFGTNIKQPAFNAIGVFFGISQFKMPVENCPRILIAFFIYLCLVFRCCYQGRMFDFMTSDMHKPMPESFKQLIEQNYNFYCFVRYVDPFENLGIPNKCSKVSIPNEMDFFCNSLKNDSFKGAFFIKIPHEKYCQYYYRVTTKRKILSLLLSSLRHTILLPKNSIFHDIHRDVQQSLAESGISLYLWSLENLGYEFFKTKEEPEDTRRILSLFDFEYGFVIYLGFAFLSILVFFIELSVPKLEKIWTHLIEFFVLINWMKNLSK</sequence>
<proteinExistence type="predicted"/>
<evidence type="ECO:0000313" key="11">
    <source>
        <dbReference type="Proteomes" id="UP001107558"/>
    </source>
</evidence>
<evidence type="ECO:0000313" key="10">
    <source>
        <dbReference type="EMBL" id="KAG5671224.1"/>
    </source>
</evidence>
<evidence type="ECO:0008006" key="12">
    <source>
        <dbReference type="Google" id="ProtNLM"/>
    </source>
</evidence>
<feature type="chain" id="PRO_5039940087" description="Ionotropic receptor" evidence="9">
    <location>
        <begin position="27"/>
        <end position="637"/>
    </location>
</feature>
<evidence type="ECO:0000256" key="3">
    <source>
        <dbReference type="ARBA" id="ARBA00022692"/>
    </source>
</evidence>
<evidence type="ECO:0000256" key="6">
    <source>
        <dbReference type="ARBA" id="ARBA00023170"/>
    </source>
</evidence>
<keyword evidence="11" id="KW-1185">Reference proteome</keyword>
<keyword evidence="3 8" id="KW-0812">Transmembrane</keyword>
<feature type="transmembrane region" description="Helical" evidence="8">
    <location>
        <begin position="345"/>
        <end position="364"/>
    </location>
</feature>
<evidence type="ECO:0000256" key="2">
    <source>
        <dbReference type="ARBA" id="ARBA00022475"/>
    </source>
</evidence>
<keyword evidence="9" id="KW-0732">Signal</keyword>
<feature type="transmembrane region" description="Helical" evidence="8">
    <location>
        <begin position="590"/>
        <end position="612"/>
    </location>
</feature>
<evidence type="ECO:0000256" key="7">
    <source>
        <dbReference type="ARBA" id="ARBA00023180"/>
    </source>
</evidence>
<feature type="transmembrane region" description="Helical" evidence="8">
    <location>
        <begin position="407"/>
        <end position="423"/>
    </location>
</feature>
<name>A0A9J6BND9_POLVA</name>
<dbReference type="AlphaFoldDB" id="A0A9J6BND9"/>
<evidence type="ECO:0000256" key="8">
    <source>
        <dbReference type="SAM" id="Phobius"/>
    </source>
</evidence>
<evidence type="ECO:0000256" key="9">
    <source>
        <dbReference type="SAM" id="SignalP"/>
    </source>
</evidence>
<dbReference type="PANTHER" id="PTHR42643:SF30">
    <property type="entry name" value="IONOTROPIC RECEPTOR 40A-RELATED"/>
    <property type="match status" value="1"/>
</dbReference>
<accession>A0A9J6BND9</accession>
<comment type="caution">
    <text evidence="10">The sequence shown here is derived from an EMBL/GenBank/DDBJ whole genome shotgun (WGS) entry which is preliminary data.</text>
</comment>
<feature type="signal peptide" evidence="9">
    <location>
        <begin position="1"/>
        <end position="26"/>
    </location>
</feature>
<dbReference type="GO" id="GO:0005886">
    <property type="term" value="C:plasma membrane"/>
    <property type="evidence" value="ECO:0007669"/>
    <property type="project" value="UniProtKB-SubCell"/>
</dbReference>
<keyword evidence="7" id="KW-0325">Glycoprotein</keyword>
<evidence type="ECO:0000256" key="1">
    <source>
        <dbReference type="ARBA" id="ARBA00004651"/>
    </source>
</evidence>
<evidence type="ECO:0000256" key="4">
    <source>
        <dbReference type="ARBA" id="ARBA00022989"/>
    </source>
</evidence>
<organism evidence="10 11">
    <name type="scientific">Polypedilum vanderplanki</name>
    <name type="common">Sleeping chironomid midge</name>
    <dbReference type="NCBI Taxonomy" id="319348"/>
    <lineage>
        <taxon>Eukaryota</taxon>
        <taxon>Metazoa</taxon>
        <taxon>Ecdysozoa</taxon>
        <taxon>Arthropoda</taxon>
        <taxon>Hexapoda</taxon>
        <taxon>Insecta</taxon>
        <taxon>Pterygota</taxon>
        <taxon>Neoptera</taxon>
        <taxon>Endopterygota</taxon>
        <taxon>Diptera</taxon>
        <taxon>Nematocera</taxon>
        <taxon>Chironomoidea</taxon>
        <taxon>Chironomidae</taxon>
        <taxon>Chironominae</taxon>
        <taxon>Polypedilum</taxon>
        <taxon>Polypedilum</taxon>
    </lineage>
</organism>
<gene>
    <name evidence="10" type="ORF">PVAND_001433</name>
</gene>
<keyword evidence="5 8" id="KW-0472">Membrane</keyword>
<dbReference type="EMBL" id="JADBJN010000003">
    <property type="protein sequence ID" value="KAG5671224.1"/>
    <property type="molecule type" value="Genomic_DNA"/>
</dbReference>
<dbReference type="Proteomes" id="UP001107558">
    <property type="component" value="Chromosome 3"/>
</dbReference>
<dbReference type="InterPro" id="IPR052192">
    <property type="entry name" value="Insect_Ionotropic_Sensory_Rcpt"/>
</dbReference>
<evidence type="ECO:0000256" key="5">
    <source>
        <dbReference type="ARBA" id="ARBA00023136"/>
    </source>
</evidence>
<keyword evidence="6" id="KW-0675">Receptor</keyword>
<dbReference type="OrthoDB" id="6614738at2759"/>
<keyword evidence="4 8" id="KW-1133">Transmembrane helix</keyword>
<feature type="transmembrane region" description="Helical" evidence="8">
    <location>
        <begin position="384"/>
        <end position="401"/>
    </location>
</feature>